<evidence type="ECO:0000313" key="2">
    <source>
        <dbReference type="Proteomes" id="UP000007812"/>
    </source>
</evidence>
<evidence type="ECO:0000313" key="1">
    <source>
        <dbReference type="EMBL" id="AEB95136.1"/>
    </source>
</evidence>
<dbReference type="AlphaFoldDB" id="F4G2T8"/>
<dbReference type="KEGG" id="mcn:Mcup_1031"/>
<keyword evidence="2" id="KW-1185">Reference proteome</keyword>
<dbReference type="Proteomes" id="UP000007812">
    <property type="component" value="Chromosome"/>
</dbReference>
<accession>F4G2T8</accession>
<sequence length="40" mass="4531">MIPQFGLSTYNSNDINKLTSHVFTCPDGENLQSWMIKAND</sequence>
<reference evidence="1 2" key="1">
    <citation type="journal article" date="2011" name="J. Bacteriol.">
        <title>Complete genome sequence of Metallosphaera cuprina, a metal sulfide-oxidizing archaeon from a hot spring.</title>
        <authorList>
            <person name="Liu L.J."/>
            <person name="You X.Y."/>
            <person name="Zheng H."/>
            <person name="Wang S."/>
            <person name="Jiang C.Y."/>
            <person name="Liu S.J."/>
        </authorList>
    </citation>
    <scope>NUCLEOTIDE SEQUENCE [LARGE SCALE GENOMIC DNA]</scope>
    <source>
        <strain evidence="1 2">Ar-4</strain>
    </source>
</reference>
<proteinExistence type="predicted"/>
<protein>
    <submittedName>
        <fullName evidence="1">Uncharacterized protein</fullName>
    </submittedName>
</protein>
<dbReference type="EMBL" id="CP002656">
    <property type="protein sequence ID" value="AEB95136.1"/>
    <property type="molecule type" value="Genomic_DNA"/>
</dbReference>
<name>F4G2T8_METCR</name>
<gene>
    <name evidence="1" type="ordered locus">Mcup_1031</name>
</gene>
<dbReference type="PATRIC" id="fig|1006006.8.peg.1023"/>
<dbReference type="HOGENOM" id="CLU_3282828_0_0_2"/>
<organism evidence="1 2">
    <name type="scientific">Metallosphaera cuprina (strain Ar-4)</name>
    <dbReference type="NCBI Taxonomy" id="1006006"/>
    <lineage>
        <taxon>Archaea</taxon>
        <taxon>Thermoproteota</taxon>
        <taxon>Thermoprotei</taxon>
        <taxon>Sulfolobales</taxon>
        <taxon>Sulfolobaceae</taxon>
        <taxon>Metallosphaera</taxon>
    </lineage>
</organism>